<protein>
    <submittedName>
        <fullName evidence="1">Uncharacterized protein</fullName>
    </submittedName>
</protein>
<accession>A0A0E9VQZ0</accession>
<reference evidence="1" key="1">
    <citation type="submission" date="2014-11" db="EMBL/GenBank/DDBJ databases">
        <authorList>
            <person name="Amaro Gonzalez C."/>
        </authorList>
    </citation>
    <scope>NUCLEOTIDE SEQUENCE</scope>
</reference>
<proteinExistence type="predicted"/>
<organism evidence="1">
    <name type="scientific">Anguilla anguilla</name>
    <name type="common">European freshwater eel</name>
    <name type="synonym">Muraena anguilla</name>
    <dbReference type="NCBI Taxonomy" id="7936"/>
    <lineage>
        <taxon>Eukaryota</taxon>
        <taxon>Metazoa</taxon>
        <taxon>Chordata</taxon>
        <taxon>Craniata</taxon>
        <taxon>Vertebrata</taxon>
        <taxon>Euteleostomi</taxon>
        <taxon>Actinopterygii</taxon>
        <taxon>Neopterygii</taxon>
        <taxon>Teleostei</taxon>
        <taxon>Anguilliformes</taxon>
        <taxon>Anguillidae</taxon>
        <taxon>Anguilla</taxon>
    </lineage>
</organism>
<sequence length="50" mass="5793">MRYTDAIKMVMVKFPGNDVIMDPSYTPKCSWGNMFTSKILRSEIFILTKS</sequence>
<reference evidence="1" key="2">
    <citation type="journal article" date="2015" name="Fish Shellfish Immunol.">
        <title>Early steps in the European eel (Anguilla anguilla)-Vibrio vulnificus interaction in the gills: Role of the RtxA13 toxin.</title>
        <authorList>
            <person name="Callol A."/>
            <person name="Pajuelo D."/>
            <person name="Ebbesson L."/>
            <person name="Teles M."/>
            <person name="MacKenzie S."/>
            <person name="Amaro C."/>
        </authorList>
    </citation>
    <scope>NUCLEOTIDE SEQUENCE</scope>
</reference>
<dbReference type="AlphaFoldDB" id="A0A0E9VQZ0"/>
<evidence type="ECO:0000313" key="1">
    <source>
        <dbReference type="EMBL" id="JAH80417.1"/>
    </source>
</evidence>
<name>A0A0E9VQZ0_ANGAN</name>
<dbReference type="EMBL" id="GBXM01028160">
    <property type="protein sequence ID" value="JAH80417.1"/>
    <property type="molecule type" value="Transcribed_RNA"/>
</dbReference>